<comment type="subcellular location">
    <subcellularLocation>
        <location evidence="1">Membrane</location>
        <topology evidence="1">Multi-pass membrane protein</topology>
    </subcellularLocation>
</comment>
<dbReference type="KEGG" id="dfi:AXF13_10575"/>
<sequence>MSQNISAYLVQLLLALALAPLLPGIINRIKAKTAGRRGKPLLQTYYDLARLLRKGEVISRTATWTFTAGPGVALAATLCALALLPLGGAPSPLGFSGDFLLAAYLLGMGRFALILAALDTGSSFEGMGASREAAFSALAEPVLFLAFLVLTSLSLDLHHGLDPAASFSLSGMFGGQAAGAWLLGRAELLLIPAVFFVLLLVENCRIPVDDPNTHLELTMIHEAMVLDHSGPNLAMIIYGAALKLWFFAALIAGLLVPPLPLWQQAGLWLTVILGLAAVVGVVESVMARLRLTRVPQLLGGTAALAALALILTQVR</sequence>
<dbReference type="GO" id="GO:0005886">
    <property type="term" value="C:plasma membrane"/>
    <property type="evidence" value="ECO:0007669"/>
    <property type="project" value="TreeGrafter"/>
</dbReference>
<dbReference type="PANTHER" id="PTHR43359:SF1">
    <property type="entry name" value="FORMATE HYDROGENLYASE SUBUNIT 4-RELATED"/>
    <property type="match status" value="1"/>
</dbReference>
<dbReference type="InterPro" id="IPR052561">
    <property type="entry name" value="ComplexI_Subunit1"/>
</dbReference>
<feature type="transmembrane region" description="Helical" evidence="5">
    <location>
        <begin position="261"/>
        <end position="282"/>
    </location>
</feature>
<keyword evidence="4 5" id="KW-0472">Membrane</keyword>
<name>A0A0X8JKV6_9BACT</name>
<dbReference type="AlphaFoldDB" id="A0A0X8JKV6"/>
<evidence type="ECO:0000256" key="4">
    <source>
        <dbReference type="ARBA" id="ARBA00023136"/>
    </source>
</evidence>
<keyword evidence="7" id="KW-1185">Reference proteome</keyword>
<evidence type="ECO:0000313" key="7">
    <source>
        <dbReference type="Proteomes" id="UP000069241"/>
    </source>
</evidence>
<proteinExistence type="predicted"/>
<feature type="transmembrane region" description="Helical" evidence="5">
    <location>
        <begin position="294"/>
        <end position="314"/>
    </location>
</feature>
<feature type="transmembrane region" description="Helical" evidence="5">
    <location>
        <begin position="99"/>
        <end position="118"/>
    </location>
</feature>
<evidence type="ECO:0000256" key="1">
    <source>
        <dbReference type="ARBA" id="ARBA00004141"/>
    </source>
</evidence>
<feature type="transmembrane region" description="Helical" evidence="5">
    <location>
        <begin position="6"/>
        <end position="26"/>
    </location>
</feature>
<feature type="transmembrane region" description="Helical" evidence="5">
    <location>
        <begin position="138"/>
        <end position="158"/>
    </location>
</feature>
<protein>
    <submittedName>
        <fullName evidence="6">Hydrogenase</fullName>
    </submittedName>
</protein>
<feature type="transmembrane region" description="Helical" evidence="5">
    <location>
        <begin position="233"/>
        <end position="255"/>
    </location>
</feature>
<reference evidence="7" key="1">
    <citation type="submission" date="2016-02" db="EMBL/GenBank/DDBJ databases">
        <authorList>
            <person name="Holder M.E."/>
            <person name="Ajami N.J."/>
            <person name="Petrosino J.F."/>
        </authorList>
    </citation>
    <scope>NUCLEOTIDE SEQUENCE [LARGE SCALE GENOMIC DNA]</scope>
    <source>
        <strain evidence="7">CCUG 45958</strain>
    </source>
</reference>
<dbReference type="STRING" id="44742.AXF13_10575"/>
<feature type="transmembrane region" description="Helical" evidence="5">
    <location>
        <begin position="62"/>
        <end position="87"/>
    </location>
</feature>
<dbReference type="Proteomes" id="UP000069241">
    <property type="component" value="Chromosome"/>
</dbReference>
<dbReference type="RefSeq" id="WP_062253151.1">
    <property type="nucleotide sequence ID" value="NZ_CP014229.1"/>
</dbReference>
<evidence type="ECO:0000313" key="6">
    <source>
        <dbReference type="EMBL" id="AMD90527.1"/>
    </source>
</evidence>
<feature type="transmembrane region" description="Helical" evidence="5">
    <location>
        <begin position="178"/>
        <end position="201"/>
    </location>
</feature>
<dbReference type="InterPro" id="IPR001694">
    <property type="entry name" value="NADH_UbQ_OxRdtase_su1/FPO"/>
</dbReference>
<dbReference type="Pfam" id="PF00146">
    <property type="entry name" value="NADHdh"/>
    <property type="match status" value="1"/>
</dbReference>
<gene>
    <name evidence="6" type="ORF">AXF13_10575</name>
</gene>
<evidence type="ECO:0000256" key="3">
    <source>
        <dbReference type="ARBA" id="ARBA00022989"/>
    </source>
</evidence>
<keyword evidence="2 5" id="KW-0812">Transmembrane</keyword>
<organism evidence="6 7">
    <name type="scientific">Desulfovibrio fairfieldensis</name>
    <dbReference type="NCBI Taxonomy" id="44742"/>
    <lineage>
        <taxon>Bacteria</taxon>
        <taxon>Pseudomonadati</taxon>
        <taxon>Thermodesulfobacteriota</taxon>
        <taxon>Desulfovibrionia</taxon>
        <taxon>Desulfovibrionales</taxon>
        <taxon>Desulfovibrionaceae</taxon>
        <taxon>Desulfovibrio</taxon>
    </lineage>
</organism>
<keyword evidence="3 5" id="KW-1133">Transmembrane helix</keyword>
<accession>A0A0X8JKV6</accession>
<evidence type="ECO:0000256" key="5">
    <source>
        <dbReference type="SAM" id="Phobius"/>
    </source>
</evidence>
<evidence type="ECO:0000256" key="2">
    <source>
        <dbReference type="ARBA" id="ARBA00022692"/>
    </source>
</evidence>
<dbReference type="PANTHER" id="PTHR43359">
    <property type="entry name" value="FORMATE HYDROGENLYASE SUBUNIT 4"/>
    <property type="match status" value="1"/>
</dbReference>
<dbReference type="EMBL" id="CP014229">
    <property type="protein sequence ID" value="AMD90527.1"/>
    <property type="molecule type" value="Genomic_DNA"/>
</dbReference>